<evidence type="ECO:0000259" key="9">
    <source>
        <dbReference type="Pfam" id="PF16575"/>
    </source>
</evidence>
<sequence>MSKRKLGEYTTISNGHVKSERTLTAFEVARARLQAAESADAKAVLTEPTFDDGDSPYESNDEDGATIISSDAIPVDDSGVSREDQKVMSTWLASDQSILNSDAFSVTLRMKYHDRLANLGTYSLRVLRGTVSMLGADFTNKSPAQRVLASATQALPLIVCTSTTGADILLFNLRRPMQALCRISPLYRSLWNTEAIQSPEDASSRRSFDRIDRSDQDPLGRPLTALHVPESVKDVLVAGINAKDPPVILVAGPRQCGKSTFIKLLLNNILSRNQSHSAQNPGSKRTTVLVLDLKYQCPAYTPPGQISLVEIYKDSYEAAHCQSYRPDNSYRRTLRAHAMSKELWEDDPTYSTKCVADLLSYCGMSLYAKPPLIINTNAYRSTSDLYSLVSLSKEACVTRFILMGLDPYHEGLLRDALPITMQGKYDVIRLPSLGIINRVRSEQQLQAIQIMSYFHERALYSSIDTSEWDPTPLDNLPRFVVSYGGCSRGFAGIILSPSIVTSLRHVVLEGSIVTLIATEDPAFTAQYQNSLEPGVHSLPYIAKNDMDFVMPDPTCSCVVGMAIVARIDFNSKTIELIIPRLCEESLSKYKPENIVLLHGCFPNPDWAYKERLSADRHDVAAKSSVLDNADNRWATSQWSRRKSVLGEYQDRTP</sequence>
<evidence type="ECO:0000256" key="6">
    <source>
        <dbReference type="ARBA" id="ARBA00022741"/>
    </source>
</evidence>
<dbReference type="Proteomes" id="UP000799437">
    <property type="component" value="Unassembled WGS sequence"/>
</dbReference>
<name>A0A6A6W5P0_9PEZI</name>
<proteinExistence type="inferred from homology"/>
<dbReference type="GeneID" id="54488090"/>
<dbReference type="AlphaFoldDB" id="A0A6A6W5P0"/>
<evidence type="ECO:0000256" key="5">
    <source>
        <dbReference type="ARBA" id="ARBA00022679"/>
    </source>
</evidence>
<dbReference type="RefSeq" id="XP_033600699.1">
    <property type="nucleotide sequence ID" value="XM_033747036.1"/>
</dbReference>
<dbReference type="GO" id="GO:0005524">
    <property type="term" value="F:ATP binding"/>
    <property type="evidence" value="ECO:0007669"/>
    <property type="project" value="UniProtKB-KW"/>
</dbReference>
<reference evidence="10" key="1">
    <citation type="journal article" date="2020" name="Stud. Mycol.">
        <title>101 Dothideomycetes genomes: a test case for predicting lifestyles and emergence of pathogens.</title>
        <authorList>
            <person name="Haridas S."/>
            <person name="Albert R."/>
            <person name="Binder M."/>
            <person name="Bloem J."/>
            <person name="Labutti K."/>
            <person name="Salamov A."/>
            <person name="Andreopoulos B."/>
            <person name="Baker S."/>
            <person name="Barry K."/>
            <person name="Bills G."/>
            <person name="Bluhm B."/>
            <person name="Cannon C."/>
            <person name="Castanera R."/>
            <person name="Culley D."/>
            <person name="Daum C."/>
            <person name="Ezra D."/>
            <person name="Gonzalez J."/>
            <person name="Henrissat B."/>
            <person name="Kuo A."/>
            <person name="Liang C."/>
            <person name="Lipzen A."/>
            <person name="Lutzoni F."/>
            <person name="Magnuson J."/>
            <person name="Mondo S."/>
            <person name="Nolan M."/>
            <person name="Ohm R."/>
            <person name="Pangilinan J."/>
            <person name="Park H.-J."/>
            <person name="Ramirez L."/>
            <person name="Alfaro M."/>
            <person name="Sun H."/>
            <person name="Tritt A."/>
            <person name="Yoshinaga Y."/>
            <person name="Zwiers L.-H."/>
            <person name="Turgeon B."/>
            <person name="Goodwin S."/>
            <person name="Spatafora J."/>
            <person name="Crous P."/>
            <person name="Grigoriev I."/>
        </authorList>
    </citation>
    <scope>NUCLEOTIDE SEQUENCE</scope>
    <source>
        <strain evidence="10">CBS 121739</strain>
    </source>
</reference>
<evidence type="ECO:0000256" key="2">
    <source>
        <dbReference type="ARBA" id="ARBA00011003"/>
    </source>
</evidence>
<dbReference type="EMBL" id="ML996572">
    <property type="protein sequence ID" value="KAF2758248.1"/>
    <property type="molecule type" value="Genomic_DNA"/>
</dbReference>
<keyword evidence="6" id="KW-0547">Nucleotide-binding</keyword>
<dbReference type="InterPro" id="IPR045116">
    <property type="entry name" value="Clp1/Grc3"/>
</dbReference>
<evidence type="ECO:0000256" key="3">
    <source>
        <dbReference type="ARBA" id="ARBA00018706"/>
    </source>
</evidence>
<protein>
    <recommendedName>
        <fullName evidence="4">Polynucleotide 5'-hydroxyl-kinase GRC3</fullName>
    </recommendedName>
    <alternativeName>
        <fullName evidence="3">Polynucleotide 5'-hydroxyl-kinase grc3</fullName>
    </alternativeName>
</protein>
<dbReference type="GO" id="GO:0051731">
    <property type="term" value="F:polynucleotide 5'-hydroxyl-kinase activity"/>
    <property type="evidence" value="ECO:0007669"/>
    <property type="project" value="InterPro"/>
</dbReference>
<evidence type="ECO:0000313" key="11">
    <source>
        <dbReference type="Proteomes" id="UP000799437"/>
    </source>
</evidence>
<dbReference type="InterPro" id="IPR032319">
    <property type="entry name" value="CLP1_P"/>
</dbReference>
<dbReference type="GO" id="GO:0005634">
    <property type="term" value="C:nucleus"/>
    <property type="evidence" value="ECO:0007669"/>
    <property type="project" value="TreeGrafter"/>
</dbReference>
<gene>
    <name evidence="10" type="ORF">EJ05DRAFT_500765</name>
</gene>
<keyword evidence="7" id="KW-0418">Kinase</keyword>
<comment type="similarity">
    <text evidence="2">Belongs to the Clp1 family. NOL9/GRC3 subfamily.</text>
</comment>
<dbReference type="GO" id="GO:0000448">
    <property type="term" value="P:cleavage in ITS2 between 5.8S rRNA and LSU-rRNA of tricistronic rRNA transcript (SSU-rRNA, 5.8S rRNA, LSU-rRNA)"/>
    <property type="evidence" value="ECO:0007669"/>
    <property type="project" value="TreeGrafter"/>
</dbReference>
<keyword evidence="8" id="KW-0067">ATP-binding</keyword>
<evidence type="ECO:0000256" key="4">
    <source>
        <dbReference type="ARBA" id="ARBA00019824"/>
    </source>
</evidence>
<dbReference type="Pfam" id="PF16575">
    <property type="entry name" value="CLP1_P"/>
    <property type="match status" value="1"/>
</dbReference>
<evidence type="ECO:0000256" key="8">
    <source>
        <dbReference type="ARBA" id="ARBA00022840"/>
    </source>
</evidence>
<comment type="function">
    <text evidence="1">Polynucleotide 5'-kinase involved in rRNA processing.</text>
</comment>
<keyword evidence="5" id="KW-0808">Transferase</keyword>
<dbReference type="OrthoDB" id="4054781at2759"/>
<evidence type="ECO:0000256" key="7">
    <source>
        <dbReference type="ARBA" id="ARBA00022777"/>
    </source>
</evidence>
<accession>A0A6A6W5P0</accession>
<organism evidence="10 11">
    <name type="scientific">Pseudovirgaria hyperparasitica</name>
    <dbReference type="NCBI Taxonomy" id="470096"/>
    <lineage>
        <taxon>Eukaryota</taxon>
        <taxon>Fungi</taxon>
        <taxon>Dikarya</taxon>
        <taxon>Ascomycota</taxon>
        <taxon>Pezizomycotina</taxon>
        <taxon>Dothideomycetes</taxon>
        <taxon>Dothideomycetes incertae sedis</taxon>
        <taxon>Acrospermales</taxon>
        <taxon>Acrospermaceae</taxon>
        <taxon>Pseudovirgaria</taxon>
    </lineage>
</organism>
<evidence type="ECO:0000313" key="10">
    <source>
        <dbReference type="EMBL" id="KAF2758248.1"/>
    </source>
</evidence>
<dbReference type="Gene3D" id="3.40.50.300">
    <property type="entry name" value="P-loop containing nucleotide triphosphate hydrolases"/>
    <property type="match status" value="1"/>
</dbReference>
<evidence type="ECO:0000256" key="1">
    <source>
        <dbReference type="ARBA" id="ARBA00003798"/>
    </source>
</evidence>
<feature type="domain" description="Clp1 P-loop" evidence="9">
    <location>
        <begin position="252"/>
        <end position="455"/>
    </location>
</feature>
<dbReference type="PANTHER" id="PTHR12755:SF3">
    <property type="entry name" value="POLYNUCLEOTIDE 5'-HYDROXYL-KINASE NOL9"/>
    <property type="match status" value="1"/>
</dbReference>
<dbReference type="SUPFAM" id="SSF52540">
    <property type="entry name" value="P-loop containing nucleoside triphosphate hydrolases"/>
    <property type="match status" value="1"/>
</dbReference>
<keyword evidence="11" id="KW-1185">Reference proteome</keyword>
<dbReference type="PANTHER" id="PTHR12755">
    <property type="entry name" value="CLEAVAGE/POLYADENYLATION FACTOR IA SUBUNIT CLP1P"/>
    <property type="match status" value="1"/>
</dbReference>
<dbReference type="InterPro" id="IPR027417">
    <property type="entry name" value="P-loop_NTPase"/>
</dbReference>